<sequence>MFLKGILGKEIIKRSEQSFSLNGMINPTFQNVGTSPVMVDGRILESGDTFYMDCPNVILTNAISIQFTGTSAQSKLLYCHFVRLEEKEGC</sequence>
<organism evidence="1 2">
    <name type="scientific">Flavobacterium suncheonense GH29-5 = DSM 17707</name>
    <dbReference type="NCBI Taxonomy" id="1121899"/>
    <lineage>
        <taxon>Bacteria</taxon>
        <taxon>Pseudomonadati</taxon>
        <taxon>Bacteroidota</taxon>
        <taxon>Flavobacteriia</taxon>
        <taxon>Flavobacteriales</taxon>
        <taxon>Flavobacteriaceae</taxon>
        <taxon>Flavobacterium</taxon>
    </lineage>
</organism>
<evidence type="ECO:0000313" key="1">
    <source>
        <dbReference type="EMBL" id="KGO89550.1"/>
    </source>
</evidence>
<dbReference type="OrthoDB" id="1375425at2"/>
<dbReference type="STRING" id="1121899.GCA_000430025_00561"/>
<protein>
    <submittedName>
        <fullName evidence="1">Uncharacterized protein</fullName>
    </submittedName>
</protein>
<reference evidence="1 2" key="1">
    <citation type="submission" date="2013-09" db="EMBL/GenBank/DDBJ databases">
        <authorList>
            <person name="Zeng Z."/>
            <person name="Chen C."/>
        </authorList>
    </citation>
    <scope>NUCLEOTIDE SEQUENCE [LARGE SCALE GENOMIC DNA]</scope>
    <source>
        <strain evidence="1 2">GH29-5</strain>
    </source>
</reference>
<gene>
    <name evidence="1" type="ORF">Q764_07205</name>
</gene>
<dbReference type="RefSeq" id="WP_026979348.1">
    <property type="nucleotide sequence ID" value="NZ_AUCZ01000003.1"/>
</dbReference>
<proteinExistence type="predicted"/>
<name>A0A0A2MMN5_9FLAO</name>
<accession>A0A0A2MMN5</accession>
<evidence type="ECO:0000313" key="2">
    <source>
        <dbReference type="Proteomes" id="UP000030121"/>
    </source>
</evidence>
<dbReference type="Proteomes" id="UP000030121">
    <property type="component" value="Unassembled WGS sequence"/>
</dbReference>
<comment type="caution">
    <text evidence="1">The sequence shown here is derived from an EMBL/GenBank/DDBJ whole genome shotgun (WGS) entry which is preliminary data.</text>
</comment>
<dbReference type="AlphaFoldDB" id="A0A0A2MMN5"/>
<dbReference type="EMBL" id="JRLW01000008">
    <property type="protein sequence ID" value="KGO89550.1"/>
    <property type="molecule type" value="Genomic_DNA"/>
</dbReference>
<keyword evidence="2" id="KW-1185">Reference proteome</keyword>